<proteinExistence type="predicted"/>
<comment type="caution">
    <text evidence="1">The sequence shown here is derived from an EMBL/GenBank/DDBJ whole genome shotgun (WGS) entry which is preliminary data.</text>
</comment>
<name>A0ABQ2B6J3_9MICO</name>
<dbReference type="Proteomes" id="UP000632535">
    <property type="component" value="Unassembled WGS sequence"/>
</dbReference>
<protein>
    <submittedName>
        <fullName evidence="1">Uncharacterized protein</fullName>
    </submittedName>
</protein>
<gene>
    <name evidence="1" type="ORF">GCM10007368_15440</name>
</gene>
<accession>A0ABQ2B6J3</accession>
<evidence type="ECO:0000313" key="1">
    <source>
        <dbReference type="EMBL" id="GGI07292.1"/>
    </source>
</evidence>
<reference evidence="2" key="1">
    <citation type="journal article" date="2019" name="Int. J. Syst. Evol. Microbiol.">
        <title>The Global Catalogue of Microorganisms (GCM) 10K type strain sequencing project: providing services to taxonomists for standard genome sequencing and annotation.</title>
        <authorList>
            <consortium name="The Broad Institute Genomics Platform"/>
            <consortium name="The Broad Institute Genome Sequencing Center for Infectious Disease"/>
            <person name="Wu L."/>
            <person name="Ma J."/>
        </authorList>
    </citation>
    <scope>NUCLEOTIDE SEQUENCE [LARGE SCALE GENOMIC DNA]</scope>
    <source>
        <strain evidence="2">CCM 8653</strain>
    </source>
</reference>
<keyword evidence="2" id="KW-1185">Reference proteome</keyword>
<organism evidence="1 2">
    <name type="scientific">Isoptericola cucumis</name>
    <dbReference type="NCBI Taxonomy" id="1776856"/>
    <lineage>
        <taxon>Bacteria</taxon>
        <taxon>Bacillati</taxon>
        <taxon>Actinomycetota</taxon>
        <taxon>Actinomycetes</taxon>
        <taxon>Micrococcales</taxon>
        <taxon>Promicromonosporaceae</taxon>
        <taxon>Isoptericola</taxon>
    </lineage>
</organism>
<sequence>MDPELAKFVFEQEEREQERQREYLRVARERGDMEVRATRAVAGWIRLRGWGADRLSGAAARLAPRSAEPAPCCATA</sequence>
<evidence type="ECO:0000313" key="2">
    <source>
        <dbReference type="Proteomes" id="UP000632535"/>
    </source>
</evidence>
<dbReference type="EMBL" id="BMDG01000004">
    <property type="protein sequence ID" value="GGI07292.1"/>
    <property type="molecule type" value="Genomic_DNA"/>
</dbReference>